<proteinExistence type="predicted"/>
<feature type="chain" id="PRO_5040870795" evidence="1">
    <location>
        <begin position="18"/>
        <end position="129"/>
    </location>
</feature>
<sequence length="129" mass="13614">MKLSATIAALSATVALAAPASEINLDKRATTGVYLCNDRDFTGYCVHINSAPSECVPLASDLNDLVSAAGPDQGSFCYFFVNPNCDTSADFFHVGYPGVADLSVTPVNGPTGSTRNFEDKLSSYFCVNE</sequence>
<accession>A0A9W8YHW8</accession>
<reference evidence="2" key="1">
    <citation type="submission" date="2022-10" db="EMBL/GenBank/DDBJ databases">
        <title>Tapping the CABI collections for fungal endophytes: first genome assemblies for Collariella, Neodidymelliopsis, Ascochyta clinopodiicola, Didymella pomorum, Didymosphaeria variabile, Neocosmospora piperis and Neocucurbitaria cava.</title>
        <authorList>
            <person name="Hill R."/>
        </authorList>
    </citation>
    <scope>NUCLEOTIDE SEQUENCE</scope>
    <source>
        <strain evidence="2">IMI 356814</strain>
    </source>
</reference>
<gene>
    <name evidence="2" type="ORF">N0V83_001196</name>
</gene>
<comment type="caution">
    <text evidence="2">The sequence shown here is derived from an EMBL/GenBank/DDBJ whole genome shotgun (WGS) entry which is preliminary data.</text>
</comment>
<evidence type="ECO:0000313" key="3">
    <source>
        <dbReference type="Proteomes" id="UP001140560"/>
    </source>
</evidence>
<keyword evidence="3" id="KW-1185">Reference proteome</keyword>
<evidence type="ECO:0000256" key="1">
    <source>
        <dbReference type="SAM" id="SignalP"/>
    </source>
</evidence>
<organism evidence="2 3">
    <name type="scientific">Neocucurbitaria cava</name>
    <dbReference type="NCBI Taxonomy" id="798079"/>
    <lineage>
        <taxon>Eukaryota</taxon>
        <taxon>Fungi</taxon>
        <taxon>Dikarya</taxon>
        <taxon>Ascomycota</taxon>
        <taxon>Pezizomycotina</taxon>
        <taxon>Dothideomycetes</taxon>
        <taxon>Pleosporomycetidae</taxon>
        <taxon>Pleosporales</taxon>
        <taxon>Pleosporineae</taxon>
        <taxon>Cucurbitariaceae</taxon>
        <taxon>Neocucurbitaria</taxon>
    </lineage>
</organism>
<dbReference type="EMBL" id="JAPEUY010000002">
    <property type="protein sequence ID" value="KAJ4375918.1"/>
    <property type="molecule type" value="Genomic_DNA"/>
</dbReference>
<evidence type="ECO:0000313" key="2">
    <source>
        <dbReference type="EMBL" id="KAJ4375918.1"/>
    </source>
</evidence>
<protein>
    <submittedName>
        <fullName evidence="2">Uncharacterized protein</fullName>
    </submittedName>
</protein>
<dbReference type="Proteomes" id="UP001140560">
    <property type="component" value="Unassembled WGS sequence"/>
</dbReference>
<dbReference type="AlphaFoldDB" id="A0A9W8YHW8"/>
<dbReference type="OrthoDB" id="2910287at2759"/>
<keyword evidence="1" id="KW-0732">Signal</keyword>
<feature type="signal peptide" evidence="1">
    <location>
        <begin position="1"/>
        <end position="17"/>
    </location>
</feature>
<name>A0A9W8YHW8_9PLEO</name>